<evidence type="ECO:0008006" key="3">
    <source>
        <dbReference type="Google" id="ProtNLM"/>
    </source>
</evidence>
<name>A0AAV3XQD4_9CYAN</name>
<evidence type="ECO:0000313" key="1">
    <source>
        <dbReference type="EMBL" id="GET41862.1"/>
    </source>
</evidence>
<dbReference type="RefSeq" id="WP_226588538.1">
    <property type="nucleotide sequence ID" value="NZ_BLAY01000137.1"/>
</dbReference>
<dbReference type="EMBL" id="BLAY01000137">
    <property type="protein sequence ID" value="GET41862.1"/>
    <property type="molecule type" value="Genomic_DNA"/>
</dbReference>
<dbReference type="AlphaFoldDB" id="A0AAV3XQD4"/>
<protein>
    <recommendedName>
        <fullName evidence="3">Transposase</fullName>
    </recommendedName>
</protein>
<gene>
    <name evidence="1" type="ORF">MiSe_66760</name>
</gene>
<keyword evidence="2" id="KW-1185">Reference proteome</keyword>
<evidence type="ECO:0000313" key="2">
    <source>
        <dbReference type="Proteomes" id="UP001050975"/>
    </source>
</evidence>
<accession>A0AAV3XQD4</accession>
<organism evidence="1 2">
    <name type="scientific">Microseira wollei NIES-4236</name>
    <dbReference type="NCBI Taxonomy" id="2530354"/>
    <lineage>
        <taxon>Bacteria</taxon>
        <taxon>Bacillati</taxon>
        <taxon>Cyanobacteriota</taxon>
        <taxon>Cyanophyceae</taxon>
        <taxon>Oscillatoriophycideae</taxon>
        <taxon>Aerosakkonematales</taxon>
        <taxon>Aerosakkonemataceae</taxon>
        <taxon>Microseira</taxon>
    </lineage>
</organism>
<dbReference type="Proteomes" id="UP001050975">
    <property type="component" value="Unassembled WGS sequence"/>
</dbReference>
<comment type="caution">
    <text evidence="1">The sequence shown here is derived from an EMBL/GenBank/DDBJ whole genome shotgun (WGS) entry which is preliminary data.</text>
</comment>
<sequence length="52" mass="6228">MQTAFVGIGREEIHLLVWSVKMTLLSVDRGNLLYKLKRVWEREKMEQLLQQI</sequence>
<proteinExistence type="predicted"/>
<reference evidence="1" key="1">
    <citation type="submission" date="2019-10" db="EMBL/GenBank/DDBJ databases">
        <title>Draft genome sequece of Microseira wollei NIES-4236.</title>
        <authorList>
            <person name="Yamaguchi H."/>
            <person name="Suzuki S."/>
            <person name="Kawachi M."/>
        </authorList>
    </citation>
    <scope>NUCLEOTIDE SEQUENCE</scope>
    <source>
        <strain evidence="1">NIES-4236</strain>
    </source>
</reference>